<dbReference type="AlphaFoldDB" id="A0A0F9XMB7"/>
<evidence type="ECO:0000259" key="2">
    <source>
        <dbReference type="SMART" id="SM00906"/>
    </source>
</evidence>
<gene>
    <name evidence="3" type="ORF">THAR02_02204</name>
</gene>
<dbReference type="Pfam" id="PF11951">
    <property type="entry name" value="Fungal_trans_2"/>
    <property type="match status" value="1"/>
</dbReference>
<dbReference type="GO" id="GO:0003677">
    <property type="term" value="F:DNA binding"/>
    <property type="evidence" value="ECO:0007669"/>
    <property type="project" value="InterPro"/>
</dbReference>
<dbReference type="GO" id="GO:0008270">
    <property type="term" value="F:zinc ion binding"/>
    <property type="evidence" value="ECO:0007669"/>
    <property type="project" value="InterPro"/>
</dbReference>
<dbReference type="PANTHER" id="PTHR46910:SF25">
    <property type="entry name" value="ABC-TRANSPORTER-REGULATING TRANSCRIPTION FACTOR"/>
    <property type="match status" value="1"/>
</dbReference>
<protein>
    <submittedName>
        <fullName evidence="3">Fungal specific transcription factor</fullName>
    </submittedName>
</protein>
<evidence type="ECO:0000313" key="3">
    <source>
        <dbReference type="EMBL" id="KKP05650.1"/>
    </source>
</evidence>
<dbReference type="OMA" id="MPEERTH"/>
<keyword evidence="1" id="KW-0539">Nucleus</keyword>
<dbReference type="GO" id="GO:0006351">
    <property type="term" value="P:DNA-templated transcription"/>
    <property type="evidence" value="ECO:0007669"/>
    <property type="project" value="InterPro"/>
</dbReference>
<accession>A0A0F9XMB7</accession>
<proteinExistence type="predicted"/>
<dbReference type="InterPro" id="IPR007219">
    <property type="entry name" value="XnlR_reg_dom"/>
</dbReference>
<dbReference type="CDD" id="cd12148">
    <property type="entry name" value="fungal_TF_MHR"/>
    <property type="match status" value="1"/>
</dbReference>
<evidence type="ECO:0000313" key="4">
    <source>
        <dbReference type="Proteomes" id="UP000034112"/>
    </source>
</evidence>
<evidence type="ECO:0000256" key="1">
    <source>
        <dbReference type="ARBA" id="ARBA00023242"/>
    </source>
</evidence>
<name>A0A0F9XMB7_TRIHA</name>
<sequence length="672" mass="75432">MVRKLKLIYYSAPRVESLEARMGRMESMLESMKTQIDILSQRGEIESAIEDVQEVLPSSDEREDEQNLPPLPDILPIVDEYFSSTNRLLPLFEQTKFMQMLRGWYSASDERDSATWAAINVVLALGLLLHPHIDAGGGFTVATLVKNAQSVLDEIVTREEDILSAQIVLGLCILFQESPDPQPASVLVATAVTLVHRLRLYSRSGQENLSQADIRQRDRLFWIAYILDKSISLRAQQPSLLSDAWTDIDLPEVDPIDGAGVIYSLQGTSKINFFRLRVQLGIIQGKVYEWLYSVTADKLLSAAKEQFVQSIECTLHQWEESLPREFMPDSILESAPPGTVQHLASLHWTYLHSLAMIHRAHSHNQKWIQIILQRSAIIIDEPIRCAITSPQPSLPGPWSKLVSSSRACMKLWDSMPINNESLIWSTLCGRITGLLLLLVNNMTEPQHEMLVGDQKLVEAAIQSLAPIAAKLRNRQFQQVYHACEELALKVRISIERNTNVVSASEAEYLLAEVQLGSSLDETGTQPAVGLAQGLYHGDFHVIATDTYPLSSLLLFNPAKQHWFPRMLADDVWRCIILSYAARTLAKVTKNSVNLQDAHNLLNEALRRLNHRISTGHIQTDETLGAIACLANWSNSLGDHEKSWVHARGLAELVSIRGGLSSINETLRPKMYR</sequence>
<organism evidence="3 4">
    <name type="scientific">Trichoderma harzianum</name>
    <name type="common">Hypocrea lixii</name>
    <dbReference type="NCBI Taxonomy" id="5544"/>
    <lineage>
        <taxon>Eukaryota</taxon>
        <taxon>Fungi</taxon>
        <taxon>Dikarya</taxon>
        <taxon>Ascomycota</taxon>
        <taxon>Pezizomycotina</taxon>
        <taxon>Sordariomycetes</taxon>
        <taxon>Hypocreomycetidae</taxon>
        <taxon>Hypocreales</taxon>
        <taxon>Hypocreaceae</taxon>
        <taxon>Trichoderma</taxon>
    </lineage>
</organism>
<dbReference type="SMART" id="SM00906">
    <property type="entry name" value="Fungal_trans"/>
    <property type="match status" value="1"/>
</dbReference>
<dbReference type="InterPro" id="IPR021858">
    <property type="entry name" value="Fun_TF"/>
</dbReference>
<dbReference type="EMBL" id="JOKZ01000043">
    <property type="protein sequence ID" value="KKP05650.1"/>
    <property type="molecule type" value="Genomic_DNA"/>
</dbReference>
<feature type="domain" description="Xylanolytic transcriptional activator regulatory" evidence="2">
    <location>
        <begin position="184"/>
        <end position="257"/>
    </location>
</feature>
<dbReference type="InterPro" id="IPR050987">
    <property type="entry name" value="AtrR-like"/>
</dbReference>
<dbReference type="Pfam" id="PF04082">
    <property type="entry name" value="Fungal_trans"/>
    <property type="match status" value="1"/>
</dbReference>
<dbReference type="Proteomes" id="UP000034112">
    <property type="component" value="Unassembled WGS sequence"/>
</dbReference>
<dbReference type="OrthoDB" id="4897825at2759"/>
<reference evidence="4" key="1">
    <citation type="journal article" date="2015" name="Genome Announc.">
        <title>Draft whole-genome sequence of the biocontrol agent Trichoderma harzianum T6776.</title>
        <authorList>
            <person name="Baroncelli R."/>
            <person name="Piaggeschi G."/>
            <person name="Fiorini L."/>
            <person name="Bertolini E."/>
            <person name="Zapparata A."/>
            <person name="Pe M.E."/>
            <person name="Sarrocco S."/>
            <person name="Vannacci G."/>
        </authorList>
    </citation>
    <scope>NUCLEOTIDE SEQUENCE [LARGE SCALE GENOMIC DNA]</scope>
    <source>
        <strain evidence="4">T6776</strain>
    </source>
</reference>
<comment type="caution">
    <text evidence="3">The sequence shown here is derived from an EMBL/GenBank/DDBJ whole genome shotgun (WGS) entry which is preliminary data.</text>
</comment>
<dbReference type="GO" id="GO:0003700">
    <property type="term" value="F:DNA-binding transcription factor activity"/>
    <property type="evidence" value="ECO:0007669"/>
    <property type="project" value="InterPro"/>
</dbReference>
<dbReference type="PANTHER" id="PTHR46910">
    <property type="entry name" value="TRANSCRIPTION FACTOR PDR1"/>
    <property type="match status" value="1"/>
</dbReference>